<keyword evidence="1" id="KW-0472">Membrane</keyword>
<feature type="transmembrane region" description="Helical" evidence="1">
    <location>
        <begin position="109"/>
        <end position="131"/>
    </location>
</feature>
<name>A0A376H3W4_ENTGA</name>
<protein>
    <submittedName>
        <fullName evidence="2">Predicted membrane protein</fullName>
    </submittedName>
</protein>
<evidence type="ECO:0000256" key="1">
    <source>
        <dbReference type="SAM" id="Phobius"/>
    </source>
</evidence>
<gene>
    <name evidence="2" type="ORF">NCTC12360_03604</name>
</gene>
<dbReference type="AlphaFoldDB" id="A0A376H3W4"/>
<proteinExistence type="predicted"/>
<keyword evidence="1" id="KW-1133">Transmembrane helix</keyword>
<dbReference type="Proteomes" id="UP000254807">
    <property type="component" value="Unassembled WGS sequence"/>
</dbReference>
<sequence>MKRTLFWSLFFYGISALGISLTIKAAIGVSSFNSLNVSLSTITGIKVGTITTAINLLFLVTCWFLDHSQKSRYRKWINYLIMMAALLFFGNLVNGILYGLLPKLTLPNYLAQVTCFIVGTLISGLATGQVLRLNHLKFPIENFCQLMAVRSRFSFKQYRYSVDVLCVMISIGLSTAFSFPLVVREGTAISLFLLSGAISWSRERSFLFFLKKQSVNDIVQ</sequence>
<dbReference type="EMBL" id="UFYW01000001">
    <property type="protein sequence ID" value="STD85053.1"/>
    <property type="molecule type" value="Genomic_DNA"/>
</dbReference>
<organism evidence="2 3">
    <name type="scientific">Enterococcus gallinarum</name>
    <dbReference type="NCBI Taxonomy" id="1353"/>
    <lineage>
        <taxon>Bacteria</taxon>
        <taxon>Bacillati</taxon>
        <taxon>Bacillota</taxon>
        <taxon>Bacilli</taxon>
        <taxon>Lactobacillales</taxon>
        <taxon>Enterococcaceae</taxon>
        <taxon>Enterococcus</taxon>
    </lineage>
</organism>
<keyword evidence="1" id="KW-0812">Transmembrane</keyword>
<feature type="transmembrane region" description="Helical" evidence="1">
    <location>
        <begin position="160"/>
        <end position="180"/>
    </location>
</feature>
<feature type="transmembrane region" description="Helical" evidence="1">
    <location>
        <begin position="47"/>
        <end position="65"/>
    </location>
</feature>
<dbReference type="InterPro" id="IPR038750">
    <property type="entry name" value="YczE/YyaS-like"/>
</dbReference>
<dbReference type="RefSeq" id="WP_060814012.1">
    <property type="nucleotide sequence ID" value="NZ_JARPZP010000001.1"/>
</dbReference>
<feature type="transmembrane region" description="Helical" evidence="1">
    <location>
        <begin position="7"/>
        <end position="27"/>
    </location>
</feature>
<reference evidence="2 3" key="1">
    <citation type="submission" date="2018-06" db="EMBL/GenBank/DDBJ databases">
        <authorList>
            <consortium name="Pathogen Informatics"/>
            <person name="Doyle S."/>
        </authorList>
    </citation>
    <scope>NUCLEOTIDE SEQUENCE [LARGE SCALE GENOMIC DNA]</scope>
    <source>
        <strain evidence="2 3">NCTC12360</strain>
    </source>
</reference>
<keyword evidence="3" id="KW-1185">Reference proteome</keyword>
<dbReference type="Pfam" id="PF19700">
    <property type="entry name" value="DUF6198"/>
    <property type="match status" value="1"/>
</dbReference>
<dbReference type="PANTHER" id="PTHR40078:SF1">
    <property type="entry name" value="INTEGRAL MEMBRANE PROTEIN"/>
    <property type="match status" value="1"/>
</dbReference>
<dbReference type="OrthoDB" id="2040705at2"/>
<feature type="transmembrane region" description="Helical" evidence="1">
    <location>
        <begin position="77"/>
        <end position="97"/>
    </location>
</feature>
<evidence type="ECO:0000313" key="3">
    <source>
        <dbReference type="Proteomes" id="UP000254807"/>
    </source>
</evidence>
<accession>A0A376H3W4</accession>
<dbReference type="PANTHER" id="PTHR40078">
    <property type="entry name" value="INTEGRAL MEMBRANE PROTEIN-RELATED"/>
    <property type="match status" value="1"/>
</dbReference>
<evidence type="ECO:0000313" key="2">
    <source>
        <dbReference type="EMBL" id="STD85053.1"/>
    </source>
</evidence>